<proteinExistence type="predicted"/>
<accession>A0A9J5XIH0</accession>
<evidence type="ECO:0000313" key="1">
    <source>
        <dbReference type="EMBL" id="KAG5587076.1"/>
    </source>
</evidence>
<comment type="caution">
    <text evidence="1">The sequence shown here is derived from an EMBL/GenBank/DDBJ whole genome shotgun (WGS) entry which is preliminary data.</text>
</comment>
<name>A0A9J5XIH0_SOLCO</name>
<dbReference type="AlphaFoldDB" id="A0A9J5XIH0"/>
<dbReference type="Proteomes" id="UP000824120">
    <property type="component" value="Chromosome 9"/>
</dbReference>
<keyword evidence="2" id="KW-1185">Reference proteome</keyword>
<sequence>MQIDLKCLFCRKHDETKEHISYNARTLLGCLGFQNDAFRDCICHLNGAKLVNFLEVKQRLEDNYKGDCIYHMLEHL</sequence>
<reference evidence="1 2" key="1">
    <citation type="submission" date="2020-09" db="EMBL/GenBank/DDBJ databases">
        <title>De no assembly of potato wild relative species, Solanum commersonii.</title>
        <authorList>
            <person name="Cho K."/>
        </authorList>
    </citation>
    <scope>NUCLEOTIDE SEQUENCE [LARGE SCALE GENOMIC DNA]</scope>
    <source>
        <strain evidence="1">LZ3.2</strain>
        <tissue evidence="1">Leaf</tissue>
    </source>
</reference>
<gene>
    <name evidence="1" type="ORF">H5410_047510</name>
</gene>
<evidence type="ECO:0000313" key="2">
    <source>
        <dbReference type="Proteomes" id="UP000824120"/>
    </source>
</evidence>
<dbReference type="EMBL" id="JACXVP010000009">
    <property type="protein sequence ID" value="KAG5587076.1"/>
    <property type="molecule type" value="Genomic_DNA"/>
</dbReference>
<protein>
    <submittedName>
        <fullName evidence="1">Uncharacterized protein</fullName>
    </submittedName>
</protein>
<organism evidence="1 2">
    <name type="scientific">Solanum commersonii</name>
    <name type="common">Commerson's wild potato</name>
    <name type="synonym">Commerson's nightshade</name>
    <dbReference type="NCBI Taxonomy" id="4109"/>
    <lineage>
        <taxon>Eukaryota</taxon>
        <taxon>Viridiplantae</taxon>
        <taxon>Streptophyta</taxon>
        <taxon>Embryophyta</taxon>
        <taxon>Tracheophyta</taxon>
        <taxon>Spermatophyta</taxon>
        <taxon>Magnoliopsida</taxon>
        <taxon>eudicotyledons</taxon>
        <taxon>Gunneridae</taxon>
        <taxon>Pentapetalae</taxon>
        <taxon>asterids</taxon>
        <taxon>lamiids</taxon>
        <taxon>Solanales</taxon>
        <taxon>Solanaceae</taxon>
        <taxon>Solanoideae</taxon>
        <taxon>Solaneae</taxon>
        <taxon>Solanum</taxon>
    </lineage>
</organism>